<feature type="compositionally biased region" description="Low complexity" evidence="1">
    <location>
        <begin position="97"/>
        <end position="115"/>
    </location>
</feature>
<accession>A0A6A5K0G6</accession>
<name>A0A6A5K0G6_9PLEO</name>
<dbReference type="AlphaFoldDB" id="A0A6A5K0G6"/>
<reference evidence="2" key="1">
    <citation type="submission" date="2020-01" db="EMBL/GenBank/DDBJ databases">
        <authorList>
            <consortium name="DOE Joint Genome Institute"/>
            <person name="Haridas S."/>
            <person name="Albert R."/>
            <person name="Binder M."/>
            <person name="Bloem J."/>
            <person name="Labutti K."/>
            <person name="Salamov A."/>
            <person name="Andreopoulos B."/>
            <person name="Baker S.E."/>
            <person name="Barry K."/>
            <person name="Bills G."/>
            <person name="Bluhm B.H."/>
            <person name="Cannon C."/>
            <person name="Castanera R."/>
            <person name="Culley D.E."/>
            <person name="Daum C."/>
            <person name="Ezra D."/>
            <person name="Gonzalez J.B."/>
            <person name="Henrissat B."/>
            <person name="Kuo A."/>
            <person name="Liang C."/>
            <person name="Lipzen A."/>
            <person name="Lutzoni F."/>
            <person name="Magnuson J."/>
            <person name="Mondo S."/>
            <person name="Nolan M."/>
            <person name="Ohm R."/>
            <person name="Pangilinan J."/>
            <person name="Park H.-J."/>
            <person name="Ramirez L."/>
            <person name="Alfaro M."/>
            <person name="Sun H."/>
            <person name="Tritt A."/>
            <person name="Yoshinaga Y."/>
            <person name="Zwiers L.-H."/>
            <person name="Turgeon B.G."/>
            <person name="Goodwin S.B."/>
            <person name="Spatafora J.W."/>
            <person name="Crous P.W."/>
            <person name="Grigoriev I.V."/>
        </authorList>
    </citation>
    <scope>NUCLEOTIDE SEQUENCE</scope>
    <source>
        <strain evidence="2">P77</strain>
    </source>
</reference>
<sequence length="193" mass="20679">MPRNTLLRHIFKHTAASKPKPDTALPPTTSPKQATKPGDTAQKALPPTPSSPRPSSIVDVLPAITEAPSSETDDDDENTCPTSPIQSAHKPKPNNNHASTPAHTTTTAHSPCSTPSPRTLFYTAIDAAIDATNSHIDTLETTLALLGALNGMSDTVTVLKAEMEEKKRVCEEKLVELERLEEGVWGAGEEEEE</sequence>
<evidence type="ECO:0000313" key="2">
    <source>
        <dbReference type="EMBL" id="KAF1830788.1"/>
    </source>
</evidence>
<evidence type="ECO:0000313" key="3">
    <source>
        <dbReference type="Proteomes" id="UP000800040"/>
    </source>
</evidence>
<keyword evidence="3" id="KW-1185">Reference proteome</keyword>
<organism evidence="2 3">
    <name type="scientific">Decorospora gaudefroyi</name>
    <dbReference type="NCBI Taxonomy" id="184978"/>
    <lineage>
        <taxon>Eukaryota</taxon>
        <taxon>Fungi</taxon>
        <taxon>Dikarya</taxon>
        <taxon>Ascomycota</taxon>
        <taxon>Pezizomycotina</taxon>
        <taxon>Dothideomycetes</taxon>
        <taxon>Pleosporomycetidae</taxon>
        <taxon>Pleosporales</taxon>
        <taxon>Pleosporineae</taxon>
        <taxon>Pleosporaceae</taxon>
        <taxon>Decorospora</taxon>
    </lineage>
</organism>
<evidence type="ECO:0000256" key="1">
    <source>
        <dbReference type="SAM" id="MobiDB-lite"/>
    </source>
</evidence>
<proteinExistence type="predicted"/>
<protein>
    <submittedName>
        <fullName evidence="2">Uncharacterized protein</fullName>
    </submittedName>
</protein>
<gene>
    <name evidence="2" type="ORF">BDW02DRAFT_601392</name>
</gene>
<dbReference type="Proteomes" id="UP000800040">
    <property type="component" value="Unassembled WGS sequence"/>
</dbReference>
<dbReference type="EMBL" id="ML975384">
    <property type="protein sequence ID" value="KAF1830788.1"/>
    <property type="molecule type" value="Genomic_DNA"/>
</dbReference>
<feature type="region of interest" description="Disordered" evidence="1">
    <location>
        <begin position="11"/>
        <end position="115"/>
    </location>
</feature>